<protein>
    <submittedName>
        <fullName evidence="1">Uncharacterized protein</fullName>
    </submittedName>
</protein>
<proteinExistence type="predicted"/>
<comment type="caution">
    <text evidence="1">The sequence shown here is derived from an EMBL/GenBank/DDBJ whole genome shotgun (WGS) entry which is preliminary data.</text>
</comment>
<dbReference type="EMBL" id="WTPW01002574">
    <property type="protein sequence ID" value="KAF0377001.1"/>
    <property type="molecule type" value="Genomic_DNA"/>
</dbReference>
<evidence type="ECO:0000313" key="1">
    <source>
        <dbReference type="EMBL" id="KAF0377001.1"/>
    </source>
</evidence>
<name>A0A8H3X0T9_GIGMA</name>
<gene>
    <name evidence="1" type="ORF">F8M41_012677</name>
</gene>
<sequence length="130" mass="15187">MTIQIERTALNSTSKKEPKIFISGQKPAKETYYIQKKIRVEKNKNKGNYKKRKKEKIVPERVLKLALAPDRVRKEANKIDLAQTKTPIVYSVQIQIRKVSCNEKKELRKLDKIQSHIKNMEEGIGSQLPW</sequence>
<dbReference type="AlphaFoldDB" id="A0A8H3X0T9"/>
<keyword evidence="2" id="KW-1185">Reference proteome</keyword>
<accession>A0A8H3X0T9</accession>
<dbReference type="Proteomes" id="UP000439903">
    <property type="component" value="Unassembled WGS sequence"/>
</dbReference>
<reference evidence="1 2" key="1">
    <citation type="journal article" date="2019" name="Environ. Microbiol.">
        <title>At the nexus of three kingdoms: the genome of the mycorrhizal fungus Gigaspora margarita provides insights into plant, endobacterial and fungal interactions.</title>
        <authorList>
            <person name="Venice F."/>
            <person name="Ghignone S."/>
            <person name="Salvioli di Fossalunga A."/>
            <person name="Amselem J."/>
            <person name="Novero M."/>
            <person name="Xianan X."/>
            <person name="Sedzielewska Toro K."/>
            <person name="Morin E."/>
            <person name="Lipzen A."/>
            <person name="Grigoriev I.V."/>
            <person name="Henrissat B."/>
            <person name="Martin F.M."/>
            <person name="Bonfante P."/>
        </authorList>
    </citation>
    <scope>NUCLEOTIDE SEQUENCE [LARGE SCALE GENOMIC DNA]</scope>
    <source>
        <strain evidence="1 2">BEG34</strain>
    </source>
</reference>
<organism evidence="1 2">
    <name type="scientific">Gigaspora margarita</name>
    <dbReference type="NCBI Taxonomy" id="4874"/>
    <lineage>
        <taxon>Eukaryota</taxon>
        <taxon>Fungi</taxon>
        <taxon>Fungi incertae sedis</taxon>
        <taxon>Mucoromycota</taxon>
        <taxon>Glomeromycotina</taxon>
        <taxon>Glomeromycetes</taxon>
        <taxon>Diversisporales</taxon>
        <taxon>Gigasporaceae</taxon>
        <taxon>Gigaspora</taxon>
    </lineage>
</organism>
<dbReference type="OrthoDB" id="10668677at2759"/>
<evidence type="ECO:0000313" key="2">
    <source>
        <dbReference type="Proteomes" id="UP000439903"/>
    </source>
</evidence>